<reference evidence="1" key="2">
    <citation type="submission" date="2021-04" db="EMBL/GenBank/DDBJ databases">
        <authorList>
            <person name="Gilroy R."/>
        </authorList>
    </citation>
    <scope>NUCLEOTIDE SEQUENCE</scope>
    <source>
        <strain evidence="1">CHK165-2605</strain>
    </source>
</reference>
<dbReference type="InterPro" id="IPR041881">
    <property type="entry name" value="PqqD_sf"/>
</dbReference>
<evidence type="ECO:0000313" key="1">
    <source>
        <dbReference type="EMBL" id="HJC42637.1"/>
    </source>
</evidence>
<dbReference type="Proteomes" id="UP000823895">
    <property type="component" value="Unassembled WGS sequence"/>
</dbReference>
<dbReference type="InterPro" id="IPR008792">
    <property type="entry name" value="PQQD"/>
</dbReference>
<proteinExistence type="predicted"/>
<organism evidence="1 2">
    <name type="scientific">Candidatus Mediterraneibacter gallistercoris</name>
    <dbReference type="NCBI Taxonomy" id="2838671"/>
    <lineage>
        <taxon>Bacteria</taxon>
        <taxon>Bacillati</taxon>
        <taxon>Bacillota</taxon>
        <taxon>Clostridia</taxon>
        <taxon>Lachnospirales</taxon>
        <taxon>Lachnospiraceae</taxon>
        <taxon>Mediterraneibacter</taxon>
    </lineage>
</organism>
<accession>A0A9D2P2Z4</accession>
<dbReference type="Gene3D" id="1.10.10.1150">
    <property type="entry name" value="Coenzyme PQQ synthesis protein D (PqqD)"/>
    <property type="match status" value="1"/>
</dbReference>
<protein>
    <submittedName>
        <fullName evidence="1">PqqD family protein</fullName>
    </submittedName>
</protein>
<sequence length="103" mass="11787">MKTNKEYMLREIAGETVLVPTGSASQKLNGMIQLTESAAYIWKQVDTAADLEEIVARVQDEYEVDEDTARRDIYGFLRELYVRGIVQDIPELELEMSGEQQEN</sequence>
<dbReference type="EMBL" id="DWWI01000065">
    <property type="protein sequence ID" value="HJC42637.1"/>
    <property type="molecule type" value="Genomic_DNA"/>
</dbReference>
<dbReference type="Pfam" id="PF05402">
    <property type="entry name" value="PqqD"/>
    <property type="match status" value="1"/>
</dbReference>
<gene>
    <name evidence="1" type="ORF">H9756_02990</name>
</gene>
<comment type="caution">
    <text evidence="1">The sequence shown here is derived from an EMBL/GenBank/DDBJ whole genome shotgun (WGS) entry which is preliminary data.</text>
</comment>
<dbReference type="AlphaFoldDB" id="A0A9D2P2Z4"/>
<evidence type="ECO:0000313" key="2">
    <source>
        <dbReference type="Proteomes" id="UP000823895"/>
    </source>
</evidence>
<name>A0A9D2P2Z4_9FIRM</name>
<reference evidence="1" key="1">
    <citation type="journal article" date="2021" name="PeerJ">
        <title>Extensive microbial diversity within the chicken gut microbiome revealed by metagenomics and culture.</title>
        <authorList>
            <person name="Gilroy R."/>
            <person name="Ravi A."/>
            <person name="Getino M."/>
            <person name="Pursley I."/>
            <person name="Horton D.L."/>
            <person name="Alikhan N.F."/>
            <person name="Baker D."/>
            <person name="Gharbi K."/>
            <person name="Hall N."/>
            <person name="Watson M."/>
            <person name="Adriaenssens E.M."/>
            <person name="Foster-Nyarko E."/>
            <person name="Jarju S."/>
            <person name="Secka A."/>
            <person name="Antonio M."/>
            <person name="Oren A."/>
            <person name="Chaudhuri R.R."/>
            <person name="La Ragione R."/>
            <person name="Hildebrand F."/>
            <person name="Pallen M.J."/>
        </authorList>
    </citation>
    <scope>NUCLEOTIDE SEQUENCE</scope>
    <source>
        <strain evidence="1">CHK165-2605</strain>
    </source>
</reference>